<dbReference type="Gene3D" id="1.10.287.130">
    <property type="match status" value="1"/>
</dbReference>
<proteinExistence type="predicted"/>
<evidence type="ECO:0000256" key="12">
    <source>
        <dbReference type="ARBA" id="ARBA00023136"/>
    </source>
</evidence>
<evidence type="ECO:0000313" key="20">
    <source>
        <dbReference type="EMBL" id="OKH26581.1"/>
    </source>
</evidence>
<evidence type="ECO:0000256" key="3">
    <source>
        <dbReference type="ARBA" id="ARBA00012438"/>
    </source>
</evidence>
<dbReference type="NCBIfam" id="TIGR00229">
    <property type="entry name" value="sensory_box"/>
    <property type="match status" value="1"/>
</dbReference>
<keyword evidence="5" id="KW-0808">Transferase</keyword>
<dbReference type="InterPro" id="IPR000700">
    <property type="entry name" value="PAS-assoc_C"/>
</dbReference>
<keyword evidence="12 15" id="KW-0472">Membrane</keyword>
<dbReference type="CDD" id="cd00082">
    <property type="entry name" value="HisKA"/>
    <property type="match status" value="1"/>
</dbReference>
<dbReference type="SUPFAM" id="SSF55785">
    <property type="entry name" value="PYP-like sensor domain (PAS domain)"/>
    <property type="match status" value="1"/>
</dbReference>
<keyword evidence="10 15" id="KW-1133">Transmembrane helix</keyword>
<evidence type="ECO:0000259" key="18">
    <source>
        <dbReference type="PROSITE" id="PS50112"/>
    </source>
</evidence>
<comment type="catalytic activity">
    <reaction evidence="1">
        <text>ATP + protein L-histidine = ADP + protein N-phospho-L-histidine.</text>
        <dbReference type="EC" id="2.7.13.3"/>
    </reaction>
</comment>
<keyword evidence="6 15" id="KW-0812">Transmembrane</keyword>
<dbReference type="Pfam" id="PF13493">
    <property type="entry name" value="DUF4118"/>
    <property type="match status" value="1"/>
</dbReference>
<evidence type="ECO:0000256" key="5">
    <source>
        <dbReference type="ARBA" id="ARBA00022679"/>
    </source>
</evidence>
<dbReference type="CDD" id="cd16922">
    <property type="entry name" value="HATPase_EvgS-ArcB-TorS-like"/>
    <property type="match status" value="1"/>
</dbReference>
<dbReference type="SMART" id="SM00387">
    <property type="entry name" value="HATPase_c"/>
    <property type="match status" value="1"/>
</dbReference>
<keyword evidence="7" id="KW-0547">Nucleotide-binding</keyword>
<evidence type="ECO:0000256" key="6">
    <source>
        <dbReference type="ARBA" id="ARBA00022692"/>
    </source>
</evidence>
<dbReference type="InterPro" id="IPR035965">
    <property type="entry name" value="PAS-like_dom_sf"/>
</dbReference>
<keyword evidence="4 13" id="KW-0597">Phosphoprotein</keyword>
<gene>
    <name evidence="20" type="ORF">NIES593_00500</name>
</gene>
<dbReference type="EMBL" id="MRCB01000001">
    <property type="protein sequence ID" value="OKH26581.1"/>
    <property type="molecule type" value="Genomic_DNA"/>
</dbReference>
<keyword evidence="14" id="KW-0175">Coiled coil</keyword>
<dbReference type="SMART" id="SM00388">
    <property type="entry name" value="HisKA"/>
    <property type="match status" value="1"/>
</dbReference>
<dbReference type="GO" id="GO:0005524">
    <property type="term" value="F:ATP binding"/>
    <property type="evidence" value="ECO:0007669"/>
    <property type="project" value="UniProtKB-KW"/>
</dbReference>
<reference evidence="20 21" key="1">
    <citation type="submission" date="2016-11" db="EMBL/GenBank/DDBJ databases">
        <title>Draft Genome Sequences of Nine Cyanobacterial Strains from Diverse Habitats.</title>
        <authorList>
            <person name="Zhu T."/>
            <person name="Hou S."/>
            <person name="Lu X."/>
            <person name="Hess W.R."/>
        </authorList>
    </citation>
    <scope>NUCLEOTIDE SEQUENCE [LARGE SCALE GENOMIC DNA]</scope>
    <source>
        <strain evidence="20 21">NIES-593</strain>
    </source>
</reference>
<evidence type="ECO:0000256" key="10">
    <source>
        <dbReference type="ARBA" id="ARBA00022989"/>
    </source>
</evidence>
<comment type="caution">
    <text evidence="20">The sequence shown here is derived from an EMBL/GenBank/DDBJ whole genome shotgun (WGS) entry which is preliminary data.</text>
</comment>
<dbReference type="CDD" id="cd00130">
    <property type="entry name" value="PAS"/>
    <property type="match status" value="1"/>
</dbReference>
<evidence type="ECO:0000256" key="1">
    <source>
        <dbReference type="ARBA" id="ARBA00000085"/>
    </source>
</evidence>
<sequence length="688" mass="76769">MAYLINLLPIRQLYHLSRDRLTRYIVAVVSVVVALLLTLLLQSLVKSTVFSLFFAAVTFSAWYGGLGAGLLATILSVLASNFFLTPVADNLVLRHGANLLHLVLFSIVALLISSLNAALRVARQRAEANLAKLQLSEERYRHIVDTAYEGIWLLNAQLRTEYVNQRLVEMLGYGMEDISDPSFNELMAETVGNEVETILAQWQQGRRQRFDCRFTTQDRSNLWVIASSTPIFTDRGNFNGVLLMLSDITERKLAEAERNQLLEREQSARAEAEAANRSKDEFLAILSHELRSPLNPILGWAEILQSKKLDRETTNYALQTIERNAKLQTKLIEDLLDVSRIIQDKITLDLHPINLVSTIESAIEMVRLLAEEKAIFVSFSMIDLENKNELLSSHTCLSLNNFKTSSQKYYVLGDSKRLHQILCNLLSNAIKFTLQGGRVDIELSIISTLEKYELADSTQKFAQIQVKDTGIGIKPEFIPHVFESFRQADNATTRNFGGLGLGLAIVRHLVELHSGTVEAQSMGEGQGATFIVRLPLLQNREEIEKNHHSKALSNLTCASSLLAGLKVLVVDDEPDIRELLVFILEQHGMHVSTAASAEQALQVLANSEQDLLISDIGMPNVNGYMLMQEIRASEVRQYSQIPAIALSGYARELDKKQAQSAGFQKSLAKPVEQAELIAAIANLTGRSF</sequence>
<dbReference type="Pfam" id="PF08448">
    <property type="entry name" value="PAS_4"/>
    <property type="match status" value="1"/>
</dbReference>
<dbReference type="EC" id="2.7.13.3" evidence="3"/>
<dbReference type="SMART" id="SM00448">
    <property type="entry name" value="REC"/>
    <property type="match status" value="1"/>
</dbReference>
<evidence type="ECO:0000256" key="7">
    <source>
        <dbReference type="ARBA" id="ARBA00022741"/>
    </source>
</evidence>
<comment type="subcellular location">
    <subcellularLocation>
        <location evidence="2">Membrane</location>
        <topology evidence="2">Multi-pass membrane protein</topology>
    </subcellularLocation>
</comment>
<feature type="coiled-coil region" evidence="14">
    <location>
        <begin position="251"/>
        <end position="278"/>
    </location>
</feature>
<dbReference type="GO" id="GO:0016020">
    <property type="term" value="C:membrane"/>
    <property type="evidence" value="ECO:0007669"/>
    <property type="project" value="UniProtKB-SubCell"/>
</dbReference>
<dbReference type="PANTHER" id="PTHR43547:SF2">
    <property type="entry name" value="HYBRID SIGNAL TRANSDUCTION HISTIDINE KINASE C"/>
    <property type="match status" value="1"/>
</dbReference>
<keyword evidence="11" id="KW-0902">Two-component regulatory system</keyword>
<dbReference type="PANTHER" id="PTHR43547">
    <property type="entry name" value="TWO-COMPONENT HISTIDINE KINASE"/>
    <property type="match status" value="1"/>
</dbReference>
<evidence type="ECO:0000259" key="17">
    <source>
        <dbReference type="PROSITE" id="PS50110"/>
    </source>
</evidence>
<dbReference type="Pfam" id="PF02518">
    <property type="entry name" value="HATPase_c"/>
    <property type="match status" value="1"/>
</dbReference>
<feature type="modified residue" description="4-aspartylphosphate" evidence="13">
    <location>
        <position position="615"/>
    </location>
</feature>
<evidence type="ECO:0000256" key="13">
    <source>
        <dbReference type="PROSITE-ProRule" id="PRU00169"/>
    </source>
</evidence>
<evidence type="ECO:0000313" key="21">
    <source>
        <dbReference type="Proteomes" id="UP000186868"/>
    </source>
</evidence>
<dbReference type="OrthoDB" id="9790669at2"/>
<dbReference type="Gene3D" id="3.40.50.2300">
    <property type="match status" value="1"/>
</dbReference>
<evidence type="ECO:0000256" key="2">
    <source>
        <dbReference type="ARBA" id="ARBA00004141"/>
    </source>
</evidence>
<dbReference type="SMART" id="SM00086">
    <property type="entry name" value="PAC"/>
    <property type="match status" value="1"/>
</dbReference>
<dbReference type="Pfam" id="PF00512">
    <property type="entry name" value="HisKA"/>
    <property type="match status" value="1"/>
</dbReference>
<feature type="domain" description="PAC" evidence="19">
    <location>
        <begin position="208"/>
        <end position="260"/>
    </location>
</feature>
<dbReference type="InterPro" id="IPR001789">
    <property type="entry name" value="Sig_transdc_resp-reg_receiver"/>
</dbReference>
<dbReference type="PROSITE" id="PS50113">
    <property type="entry name" value="PAC"/>
    <property type="match status" value="1"/>
</dbReference>
<dbReference type="PRINTS" id="PR00344">
    <property type="entry name" value="BCTRLSENSOR"/>
</dbReference>
<evidence type="ECO:0000256" key="11">
    <source>
        <dbReference type="ARBA" id="ARBA00023012"/>
    </source>
</evidence>
<dbReference type="GO" id="GO:0000155">
    <property type="term" value="F:phosphorelay sensor kinase activity"/>
    <property type="evidence" value="ECO:0007669"/>
    <property type="project" value="InterPro"/>
</dbReference>
<dbReference type="InterPro" id="IPR011006">
    <property type="entry name" value="CheY-like_superfamily"/>
</dbReference>
<dbReference type="Gene3D" id="3.30.565.10">
    <property type="entry name" value="Histidine kinase-like ATPase, C-terminal domain"/>
    <property type="match status" value="1"/>
</dbReference>
<dbReference type="InterPro" id="IPR038318">
    <property type="entry name" value="KdpD_sf"/>
</dbReference>
<feature type="transmembrane region" description="Helical" evidence="15">
    <location>
        <begin position="61"/>
        <end position="84"/>
    </location>
</feature>
<evidence type="ECO:0000256" key="8">
    <source>
        <dbReference type="ARBA" id="ARBA00022777"/>
    </source>
</evidence>
<name>A0A1U7HSN2_9CYAN</name>
<evidence type="ECO:0000256" key="15">
    <source>
        <dbReference type="SAM" id="Phobius"/>
    </source>
</evidence>
<dbReference type="InterPro" id="IPR013656">
    <property type="entry name" value="PAS_4"/>
</dbReference>
<feature type="transmembrane region" description="Helical" evidence="15">
    <location>
        <begin position="21"/>
        <end position="41"/>
    </location>
</feature>
<keyword evidence="9" id="KW-0067">ATP-binding</keyword>
<organism evidence="20 21">
    <name type="scientific">Hydrococcus rivularis NIES-593</name>
    <dbReference type="NCBI Taxonomy" id="1921803"/>
    <lineage>
        <taxon>Bacteria</taxon>
        <taxon>Bacillati</taxon>
        <taxon>Cyanobacteriota</taxon>
        <taxon>Cyanophyceae</taxon>
        <taxon>Pleurocapsales</taxon>
        <taxon>Hydrococcaceae</taxon>
        <taxon>Hydrococcus</taxon>
    </lineage>
</organism>
<feature type="domain" description="Response regulatory" evidence="17">
    <location>
        <begin position="566"/>
        <end position="684"/>
    </location>
</feature>
<dbReference type="InterPro" id="IPR036890">
    <property type="entry name" value="HATPase_C_sf"/>
</dbReference>
<evidence type="ECO:0000259" key="16">
    <source>
        <dbReference type="PROSITE" id="PS50109"/>
    </source>
</evidence>
<dbReference type="InterPro" id="IPR003661">
    <property type="entry name" value="HisK_dim/P_dom"/>
</dbReference>
<evidence type="ECO:0000256" key="14">
    <source>
        <dbReference type="SAM" id="Coils"/>
    </source>
</evidence>
<dbReference type="SUPFAM" id="SSF52172">
    <property type="entry name" value="CheY-like"/>
    <property type="match status" value="1"/>
</dbReference>
<dbReference type="InterPro" id="IPR036097">
    <property type="entry name" value="HisK_dim/P_sf"/>
</dbReference>
<dbReference type="InterPro" id="IPR004358">
    <property type="entry name" value="Sig_transdc_His_kin-like_C"/>
</dbReference>
<dbReference type="CDD" id="cd17580">
    <property type="entry name" value="REC_2_DhkD-like"/>
    <property type="match status" value="1"/>
</dbReference>
<dbReference type="InterPro" id="IPR025201">
    <property type="entry name" value="KdpD_TM"/>
</dbReference>
<dbReference type="SMART" id="SM00091">
    <property type="entry name" value="PAS"/>
    <property type="match status" value="1"/>
</dbReference>
<feature type="domain" description="PAS" evidence="18">
    <location>
        <begin position="136"/>
        <end position="178"/>
    </location>
</feature>
<dbReference type="RefSeq" id="WP_073597723.1">
    <property type="nucleotide sequence ID" value="NZ_MRCB01000001.1"/>
</dbReference>
<evidence type="ECO:0000256" key="4">
    <source>
        <dbReference type="ARBA" id="ARBA00022553"/>
    </source>
</evidence>
<dbReference type="PROSITE" id="PS50112">
    <property type="entry name" value="PAS"/>
    <property type="match status" value="1"/>
</dbReference>
<dbReference type="InterPro" id="IPR005467">
    <property type="entry name" value="His_kinase_dom"/>
</dbReference>
<dbReference type="InterPro" id="IPR001610">
    <property type="entry name" value="PAC"/>
</dbReference>
<accession>A0A1U7HSN2</accession>
<keyword evidence="21" id="KW-1185">Reference proteome</keyword>
<protein>
    <recommendedName>
        <fullName evidence="3">histidine kinase</fullName>
        <ecNumber evidence="3">2.7.13.3</ecNumber>
    </recommendedName>
</protein>
<dbReference type="InterPro" id="IPR000014">
    <property type="entry name" value="PAS"/>
</dbReference>
<dbReference type="Pfam" id="PF00072">
    <property type="entry name" value="Response_reg"/>
    <property type="match status" value="1"/>
</dbReference>
<keyword evidence="8" id="KW-0418">Kinase</keyword>
<dbReference type="PROSITE" id="PS50110">
    <property type="entry name" value="RESPONSE_REGULATORY"/>
    <property type="match status" value="1"/>
</dbReference>
<dbReference type="Gene3D" id="1.20.120.620">
    <property type="entry name" value="Backbone structure of the membrane domain of e. Coli histidine kinase receptor kdpd"/>
    <property type="match status" value="1"/>
</dbReference>
<dbReference type="FunFam" id="3.30.565.10:FF:000030">
    <property type="entry name" value="Ethylene receptor 1"/>
    <property type="match status" value="1"/>
</dbReference>
<evidence type="ECO:0000259" key="19">
    <source>
        <dbReference type="PROSITE" id="PS50113"/>
    </source>
</evidence>
<dbReference type="PROSITE" id="PS50109">
    <property type="entry name" value="HIS_KIN"/>
    <property type="match status" value="1"/>
</dbReference>
<dbReference type="SUPFAM" id="SSF47384">
    <property type="entry name" value="Homodimeric domain of signal transducing histidine kinase"/>
    <property type="match status" value="1"/>
</dbReference>
<dbReference type="STRING" id="1921803.NIES593_00500"/>
<dbReference type="AlphaFoldDB" id="A0A1U7HSN2"/>
<dbReference type="SUPFAM" id="SSF55874">
    <property type="entry name" value="ATPase domain of HSP90 chaperone/DNA topoisomerase II/histidine kinase"/>
    <property type="match status" value="1"/>
</dbReference>
<feature type="transmembrane region" description="Helical" evidence="15">
    <location>
        <begin position="96"/>
        <end position="119"/>
    </location>
</feature>
<feature type="domain" description="Histidine kinase" evidence="16">
    <location>
        <begin position="285"/>
        <end position="538"/>
    </location>
</feature>
<evidence type="ECO:0000256" key="9">
    <source>
        <dbReference type="ARBA" id="ARBA00022840"/>
    </source>
</evidence>
<dbReference type="Proteomes" id="UP000186868">
    <property type="component" value="Unassembled WGS sequence"/>
</dbReference>
<dbReference type="InterPro" id="IPR003594">
    <property type="entry name" value="HATPase_dom"/>
</dbReference>
<dbReference type="Gene3D" id="3.30.450.20">
    <property type="entry name" value="PAS domain"/>
    <property type="match status" value="1"/>
</dbReference>